<proteinExistence type="predicted"/>
<keyword evidence="3" id="KW-0732">Signal</keyword>
<feature type="region of interest" description="Disordered" evidence="2">
    <location>
        <begin position="28"/>
        <end position="54"/>
    </location>
</feature>
<keyword evidence="6" id="KW-1185">Reference proteome</keyword>
<accession>A0ABD0Q588</accession>
<dbReference type="InterPro" id="IPR001651">
    <property type="entry name" value="Gastrin/CCK"/>
</dbReference>
<feature type="chain" id="PRO_5044861191" description="Gastrin/cholecystokinin peptide hormone domain-containing protein" evidence="3">
    <location>
        <begin position="20"/>
        <end position="114"/>
    </location>
</feature>
<reference evidence="5 6" key="1">
    <citation type="submission" date="2024-05" db="EMBL/GenBank/DDBJ databases">
        <title>Genome sequencing and assembly of Indian major carp, Cirrhinus mrigala (Hamilton, 1822).</title>
        <authorList>
            <person name="Mohindra V."/>
            <person name="Chowdhury L.M."/>
            <person name="Lal K."/>
            <person name="Jena J.K."/>
        </authorList>
    </citation>
    <scope>NUCLEOTIDE SEQUENCE [LARGE SCALE GENOMIC DNA]</scope>
    <source>
        <strain evidence="5">CM1030</strain>
        <tissue evidence="5">Blood</tissue>
    </source>
</reference>
<dbReference type="PROSITE" id="PS51257">
    <property type="entry name" value="PROKAR_LIPOPROTEIN"/>
    <property type="match status" value="1"/>
</dbReference>
<dbReference type="AlphaFoldDB" id="A0ABD0Q588"/>
<gene>
    <name evidence="5" type="ORF">M9458_023865</name>
</gene>
<name>A0ABD0Q588_CIRMR</name>
<organism evidence="5 6">
    <name type="scientific">Cirrhinus mrigala</name>
    <name type="common">Mrigala</name>
    <dbReference type="NCBI Taxonomy" id="683832"/>
    <lineage>
        <taxon>Eukaryota</taxon>
        <taxon>Metazoa</taxon>
        <taxon>Chordata</taxon>
        <taxon>Craniata</taxon>
        <taxon>Vertebrata</taxon>
        <taxon>Euteleostomi</taxon>
        <taxon>Actinopterygii</taxon>
        <taxon>Neopterygii</taxon>
        <taxon>Teleostei</taxon>
        <taxon>Ostariophysi</taxon>
        <taxon>Cypriniformes</taxon>
        <taxon>Cyprinidae</taxon>
        <taxon>Labeoninae</taxon>
        <taxon>Labeonini</taxon>
        <taxon>Cirrhinus</taxon>
    </lineage>
</organism>
<evidence type="ECO:0000259" key="4">
    <source>
        <dbReference type="Pfam" id="PF00918"/>
    </source>
</evidence>
<feature type="signal peptide" evidence="3">
    <location>
        <begin position="1"/>
        <end position="19"/>
    </location>
</feature>
<evidence type="ECO:0000313" key="6">
    <source>
        <dbReference type="Proteomes" id="UP001529510"/>
    </source>
</evidence>
<dbReference type="Pfam" id="PF00918">
    <property type="entry name" value="Gastrin"/>
    <property type="match status" value="1"/>
</dbReference>
<evidence type="ECO:0000256" key="3">
    <source>
        <dbReference type="SAM" id="SignalP"/>
    </source>
</evidence>
<dbReference type="EMBL" id="JAMKFB020000011">
    <property type="protein sequence ID" value="KAL0181459.1"/>
    <property type="molecule type" value="Genomic_DNA"/>
</dbReference>
<evidence type="ECO:0000256" key="2">
    <source>
        <dbReference type="SAM" id="MobiDB-lite"/>
    </source>
</evidence>
<feature type="compositionally biased region" description="Basic and acidic residues" evidence="2">
    <location>
        <begin position="32"/>
        <end position="51"/>
    </location>
</feature>
<comment type="caution">
    <text evidence="5">The sequence shown here is derived from an EMBL/GenBank/DDBJ whole genome shotgun (WGS) entry which is preliminary data.</text>
</comment>
<protein>
    <recommendedName>
        <fullName evidence="4">Gastrin/cholecystokinin peptide hormone domain-containing protein</fullName>
    </recommendedName>
</protein>
<sequence length="114" mass="12935">MAKCVVLAAIAMLAVACVASPLSKVTTANTKATERLPERPPETPGRQENRVRRSLQISEDQRELMSRQLLQALSEETKPHPYLLFFVFLAEIIQREDCVTDYQGWVDFGRRSTN</sequence>
<evidence type="ECO:0000313" key="5">
    <source>
        <dbReference type="EMBL" id="KAL0181459.1"/>
    </source>
</evidence>
<keyword evidence="1" id="KW-0027">Amidation</keyword>
<feature type="domain" description="Gastrin/cholecystokinin peptide hormone" evidence="4">
    <location>
        <begin position="5"/>
        <end position="113"/>
    </location>
</feature>
<dbReference type="Proteomes" id="UP001529510">
    <property type="component" value="Unassembled WGS sequence"/>
</dbReference>
<evidence type="ECO:0000256" key="1">
    <source>
        <dbReference type="ARBA" id="ARBA00022815"/>
    </source>
</evidence>